<keyword evidence="11" id="KW-0325">Glycoprotein</keyword>
<name>A0A068TYC3_COFCA</name>
<dbReference type="InterPro" id="IPR051502">
    <property type="entry name" value="RLP_Defense_Trigger"/>
</dbReference>
<dbReference type="OrthoDB" id="1060944at2759"/>
<dbReference type="GO" id="GO:0006952">
    <property type="term" value="P:defense response"/>
    <property type="evidence" value="ECO:0007669"/>
    <property type="project" value="UniProtKB-ARBA"/>
</dbReference>
<dbReference type="PhylomeDB" id="A0A068TYC3"/>
<dbReference type="PRINTS" id="PR00019">
    <property type="entry name" value="LEURICHRPT"/>
</dbReference>
<accession>A0A068TYC3</accession>
<keyword evidence="7" id="KW-0677">Repeat</keyword>
<dbReference type="Proteomes" id="UP000295252">
    <property type="component" value="Chromosome II"/>
</dbReference>
<dbReference type="InterPro" id="IPR032675">
    <property type="entry name" value="LRR_dom_sf"/>
</dbReference>
<dbReference type="InterPro" id="IPR013210">
    <property type="entry name" value="LRR_N_plant-typ"/>
</dbReference>
<dbReference type="EMBL" id="HG739090">
    <property type="protein sequence ID" value="CDP00934.1"/>
    <property type="molecule type" value="Genomic_DNA"/>
</dbReference>
<evidence type="ECO:0000256" key="8">
    <source>
        <dbReference type="ARBA" id="ARBA00022989"/>
    </source>
</evidence>
<evidence type="ECO:0000256" key="6">
    <source>
        <dbReference type="ARBA" id="ARBA00022729"/>
    </source>
</evidence>
<dbReference type="PANTHER" id="PTHR48062">
    <property type="entry name" value="RECEPTOR-LIKE PROTEIN 14"/>
    <property type="match status" value="1"/>
</dbReference>
<evidence type="ECO:0000256" key="5">
    <source>
        <dbReference type="ARBA" id="ARBA00022692"/>
    </source>
</evidence>
<evidence type="ECO:0000256" key="12">
    <source>
        <dbReference type="SAM" id="MobiDB-lite"/>
    </source>
</evidence>
<keyword evidence="8 13" id="KW-1133">Transmembrane helix</keyword>
<keyword evidence="4" id="KW-0433">Leucine-rich repeat</keyword>
<dbReference type="GO" id="GO:0005886">
    <property type="term" value="C:plasma membrane"/>
    <property type="evidence" value="ECO:0007669"/>
    <property type="project" value="UniProtKB-SubCell"/>
</dbReference>
<evidence type="ECO:0000259" key="14">
    <source>
        <dbReference type="Pfam" id="PF08263"/>
    </source>
</evidence>
<feature type="domain" description="Leucine-rich repeat-containing N-terminal plant-type" evidence="14">
    <location>
        <begin position="16"/>
        <end position="54"/>
    </location>
</feature>
<organism evidence="15 16">
    <name type="scientific">Coffea canephora</name>
    <name type="common">Robusta coffee</name>
    <dbReference type="NCBI Taxonomy" id="49390"/>
    <lineage>
        <taxon>Eukaryota</taxon>
        <taxon>Viridiplantae</taxon>
        <taxon>Streptophyta</taxon>
        <taxon>Embryophyta</taxon>
        <taxon>Tracheophyta</taxon>
        <taxon>Spermatophyta</taxon>
        <taxon>Magnoliopsida</taxon>
        <taxon>eudicotyledons</taxon>
        <taxon>Gunneridae</taxon>
        <taxon>Pentapetalae</taxon>
        <taxon>asterids</taxon>
        <taxon>lamiids</taxon>
        <taxon>Gentianales</taxon>
        <taxon>Rubiaceae</taxon>
        <taxon>Ixoroideae</taxon>
        <taxon>Gardenieae complex</taxon>
        <taxon>Bertiereae - Coffeeae clade</taxon>
        <taxon>Coffeeae</taxon>
        <taxon>Coffea</taxon>
    </lineage>
</organism>
<evidence type="ECO:0000256" key="9">
    <source>
        <dbReference type="ARBA" id="ARBA00023136"/>
    </source>
</evidence>
<comment type="similarity">
    <text evidence="2">Belongs to the RLP family.</text>
</comment>
<evidence type="ECO:0000256" key="11">
    <source>
        <dbReference type="ARBA" id="ARBA00023180"/>
    </source>
</evidence>
<dbReference type="Gene3D" id="3.80.10.10">
    <property type="entry name" value="Ribonuclease Inhibitor"/>
    <property type="match status" value="3"/>
</dbReference>
<dbReference type="FunFam" id="3.80.10.10:FF:000041">
    <property type="entry name" value="LRR receptor-like serine/threonine-protein kinase ERECTA"/>
    <property type="match status" value="1"/>
</dbReference>
<dbReference type="FunFam" id="3.80.10.10:FF:000213">
    <property type="entry name" value="Tyrosine-sulfated glycopeptide receptor 1"/>
    <property type="match status" value="1"/>
</dbReference>
<evidence type="ECO:0000313" key="15">
    <source>
        <dbReference type="EMBL" id="CDP00934.1"/>
    </source>
</evidence>
<keyword evidence="16" id="KW-1185">Reference proteome</keyword>
<evidence type="ECO:0000256" key="10">
    <source>
        <dbReference type="ARBA" id="ARBA00023170"/>
    </source>
</evidence>
<comment type="subcellular location">
    <subcellularLocation>
        <location evidence="1">Cell membrane</location>
        <topology evidence="1">Single-pass type I membrane protein</topology>
    </subcellularLocation>
</comment>
<keyword evidence="3" id="KW-1003">Cell membrane</keyword>
<keyword evidence="9 13" id="KW-0472">Membrane</keyword>
<evidence type="ECO:0000256" key="1">
    <source>
        <dbReference type="ARBA" id="ARBA00004251"/>
    </source>
</evidence>
<evidence type="ECO:0000313" key="16">
    <source>
        <dbReference type="Proteomes" id="UP000295252"/>
    </source>
</evidence>
<keyword evidence="5 13" id="KW-0812">Transmembrane</keyword>
<gene>
    <name evidence="15" type="ORF">GSCOC_T00034391001</name>
</gene>
<feature type="transmembrane region" description="Helical" evidence="13">
    <location>
        <begin position="743"/>
        <end position="766"/>
    </location>
</feature>
<keyword evidence="10" id="KW-0675">Receptor</keyword>
<dbReference type="Gramene" id="CDP00934">
    <property type="protein sequence ID" value="CDP00934"/>
    <property type="gene ID" value="GSCOC_T00034391001"/>
</dbReference>
<dbReference type="OMA" id="MPEALCK"/>
<dbReference type="InterPro" id="IPR001611">
    <property type="entry name" value="Leu-rich_rpt"/>
</dbReference>
<dbReference type="Pfam" id="PF13855">
    <property type="entry name" value="LRR_8"/>
    <property type="match status" value="1"/>
</dbReference>
<dbReference type="InterPro" id="IPR003591">
    <property type="entry name" value="Leu-rich_rpt_typical-subtyp"/>
</dbReference>
<protein>
    <recommendedName>
        <fullName evidence="14">Leucine-rich repeat-containing N-terminal plant-type domain-containing protein</fullName>
    </recommendedName>
</protein>
<dbReference type="PANTHER" id="PTHR48062:SF51">
    <property type="entry name" value="LRR RECEPTOR-LIKE SERINE_THREONINE-PROTEIN KINASE ERL1"/>
    <property type="match status" value="1"/>
</dbReference>
<evidence type="ECO:0000256" key="2">
    <source>
        <dbReference type="ARBA" id="ARBA00009592"/>
    </source>
</evidence>
<keyword evidence="6" id="KW-0732">Signal</keyword>
<reference evidence="16" key="1">
    <citation type="journal article" date="2014" name="Science">
        <title>The coffee genome provides insight into the convergent evolution of caffeine biosynthesis.</title>
        <authorList>
            <person name="Denoeud F."/>
            <person name="Carretero-Paulet L."/>
            <person name="Dereeper A."/>
            <person name="Droc G."/>
            <person name="Guyot R."/>
            <person name="Pietrella M."/>
            <person name="Zheng C."/>
            <person name="Alberti A."/>
            <person name="Anthony F."/>
            <person name="Aprea G."/>
            <person name="Aury J.M."/>
            <person name="Bento P."/>
            <person name="Bernard M."/>
            <person name="Bocs S."/>
            <person name="Campa C."/>
            <person name="Cenci A."/>
            <person name="Combes M.C."/>
            <person name="Crouzillat D."/>
            <person name="Da Silva C."/>
            <person name="Daddiego L."/>
            <person name="De Bellis F."/>
            <person name="Dussert S."/>
            <person name="Garsmeur O."/>
            <person name="Gayraud T."/>
            <person name="Guignon V."/>
            <person name="Jahn K."/>
            <person name="Jamilloux V."/>
            <person name="Joet T."/>
            <person name="Labadie K."/>
            <person name="Lan T."/>
            <person name="Leclercq J."/>
            <person name="Lepelley M."/>
            <person name="Leroy T."/>
            <person name="Li L.T."/>
            <person name="Librado P."/>
            <person name="Lopez L."/>
            <person name="Munoz A."/>
            <person name="Noel B."/>
            <person name="Pallavicini A."/>
            <person name="Perrotta G."/>
            <person name="Poncet V."/>
            <person name="Pot D."/>
            <person name="Priyono X."/>
            <person name="Rigoreau M."/>
            <person name="Rouard M."/>
            <person name="Rozas J."/>
            <person name="Tranchant-Dubreuil C."/>
            <person name="VanBuren R."/>
            <person name="Zhang Q."/>
            <person name="Andrade A.C."/>
            <person name="Argout X."/>
            <person name="Bertrand B."/>
            <person name="de Kochko A."/>
            <person name="Graziosi G."/>
            <person name="Henry R.J."/>
            <person name="Jayarama X."/>
            <person name="Ming R."/>
            <person name="Nagai C."/>
            <person name="Rounsley S."/>
            <person name="Sankoff D."/>
            <person name="Giuliano G."/>
            <person name="Albert V.A."/>
            <person name="Wincker P."/>
            <person name="Lashermes P."/>
        </authorList>
    </citation>
    <scope>NUCLEOTIDE SEQUENCE [LARGE SCALE GENOMIC DNA]</scope>
    <source>
        <strain evidence="16">cv. DH200-94</strain>
    </source>
</reference>
<evidence type="ECO:0000256" key="4">
    <source>
        <dbReference type="ARBA" id="ARBA00022614"/>
    </source>
</evidence>
<dbReference type="GO" id="GO:0051707">
    <property type="term" value="P:response to other organism"/>
    <property type="evidence" value="ECO:0007669"/>
    <property type="project" value="UniProtKB-ARBA"/>
</dbReference>
<evidence type="ECO:0000256" key="3">
    <source>
        <dbReference type="ARBA" id="ARBA00022475"/>
    </source>
</evidence>
<dbReference type="InParanoid" id="A0A068TYC3"/>
<dbReference type="SMART" id="SM00369">
    <property type="entry name" value="LRR_TYP"/>
    <property type="match status" value="6"/>
</dbReference>
<dbReference type="PROSITE" id="PS51450">
    <property type="entry name" value="LRR"/>
    <property type="match status" value="1"/>
</dbReference>
<dbReference type="AlphaFoldDB" id="A0A068TYC3"/>
<dbReference type="SUPFAM" id="SSF52058">
    <property type="entry name" value="L domain-like"/>
    <property type="match status" value="2"/>
</dbReference>
<dbReference type="Pfam" id="PF08263">
    <property type="entry name" value="LRRNT_2"/>
    <property type="match status" value="1"/>
</dbReference>
<sequence>MTLCHLVTSSNGTTAEQERRALFQLRDSLNHPNGSALVNEWVGDDHCAWGGIFCARYLDGDLRVLDIFLTGKRQLALGVWYPNASLLSHFKGLQSLDLSGNYFGSWVMPEALCRNRLLNSPRILTALCSLRNLRRLDLSDNFLDDISIPPCLFDNSSSLESLDISLNYIKNPSKLFSGICKLQKLQMLNLKGNLIQGGIDPCLSEMTSLISLDLSFNHFQGNFPSNTFRNLTSLQTLLISDNKFGGILSFAMFANFSNLQDIDLSNNMFEVNTETPRWYPSFQLVSLNLRNCGVNNYHGRVVPSFISSQKNIKVVSLAYNALQGALPSWLIYNTTLDLLSLRGNSFSGGFPLSSGLATSMLIMLDISDNRLYGQLPATIHQLFPDLYYLNTSFNLFKGGIPSSYGNLTKLEVLDLSNNFLQGIIPASLRQNHTSLAQLVLSGNHFHGQTMPLFSNMSNLAYLHLQNLGFSGSITHSLMNLPILKVLDISRNDLSGNIPNWFHTFPNLAIILFSRNKFHGIIPISLCQMQTLHVLDFASNSLSGVIPSCLSNITSWKKESELLLPSFMWLSPTNANYRVKVPLTAKGNRLLYEGTPLSLMTGIDLSMNKLTGEIPSQLGELAALHSLNLSFNILAGHIPKSFSTMEEIESLDLSHNNLVGIIPHDIVQLHFISTFNVSFNNLTGSIPFENNFQTFDESSFIGNGELCGPPLHTNCTSNKNSNKPPEEQQHEEEDDRTGLAESDFFFYSCIAVSYVLGFWCVILPLILSENWRRKHYAVVDSCINICCNKLSSFFPKSG</sequence>
<feature type="region of interest" description="Disordered" evidence="12">
    <location>
        <begin position="714"/>
        <end position="733"/>
    </location>
</feature>
<evidence type="ECO:0000256" key="7">
    <source>
        <dbReference type="ARBA" id="ARBA00022737"/>
    </source>
</evidence>
<evidence type="ECO:0000256" key="13">
    <source>
        <dbReference type="SAM" id="Phobius"/>
    </source>
</evidence>
<dbReference type="Pfam" id="PF00560">
    <property type="entry name" value="LRR_1"/>
    <property type="match status" value="5"/>
</dbReference>
<proteinExistence type="inferred from homology"/>